<comment type="caution">
    <text evidence="1">The sequence shown here is derived from an EMBL/GenBank/DDBJ whole genome shotgun (WGS) entry which is preliminary data.</text>
</comment>
<dbReference type="PROSITE" id="PS50003">
    <property type="entry name" value="PH_DOMAIN"/>
    <property type="match status" value="1"/>
</dbReference>
<dbReference type="PANTHER" id="PTHR12156">
    <property type="entry name" value="PLECKSTRIN HOMOLOGY-LIKE DOMAIN, FAMILY B, MEMBER 3"/>
    <property type="match status" value="1"/>
</dbReference>
<dbReference type="PANTHER" id="PTHR12156:SF5">
    <property type="entry name" value="FI18040P1"/>
    <property type="match status" value="1"/>
</dbReference>
<name>A0A7D9EC30_PARCT</name>
<dbReference type="InterPro" id="IPR011993">
    <property type="entry name" value="PH-like_dom_sf"/>
</dbReference>
<dbReference type="Gene3D" id="2.30.29.30">
    <property type="entry name" value="Pleckstrin-homology domain (PH domain)/Phosphotyrosine-binding domain (PTB)"/>
    <property type="match status" value="1"/>
</dbReference>
<sequence>MKALVYYEDQSKKEPQAIVYFQAIQDVYVDHDGETRGNLLKSSFCVKMPLKTYTLAADNALAMSVWIDVLLTGREGTALLNN</sequence>
<dbReference type="InterPro" id="IPR001849">
    <property type="entry name" value="PH_domain"/>
</dbReference>
<dbReference type="AlphaFoldDB" id="A0A7D9EC30"/>
<proteinExistence type="predicted"/>
<keyword evidence="2" id="KW-1185">Reference proteome</keyword>
<evidence type="ECO:0000313" key="1">
    <source>
        <dbReference type="EMBL" id="CAB4004882.1"/>
    </source>
</evidence>
<reference evidence="1" key="1">
    <citation type="submission" date="2020-04" db="EMBL/GenBank/DDBJ databases">
        <authorList>
            <person name="Alioto T."/>
            <person name="Alioto T."/>
            <person name="Gomez Garrido J."/>
        </authorList>
    </citation>
    <scope>NUCLEOTIDE SEQUENCE</scope>
    <source>
        <strain evidence="1">A484AB</strain>
    </source>
</reference>
<organism evidence="1 2">
    <name type="scientific">Paramuricea clavata</name>
    <name type="common">Red gorgonian</name>
    <name type="synonym">Violescent sea-whip</name>
    <dbReference type="NCBI Taxonomy" id="317549"/>
    <lineage>
        <taxon>Eukaryota</taxon>
        <taxon>Metazoa</taxon>
        <taxon>Cnidaria</taxon>
        <taxon>Anthozoa</taxon>
        <taxon>Octocorallia</taxon>
        <taxon>Malacalcyonacea</taxon>
        <taxon>Plexauridae</taxon>
        <taxon>Paramuricea</taxon>
    </lineage>
</organism>
<dbReference type="Proteomes" id="UP001152795">
    <property type="component" value="Unassembled WGS sequence"/>
</dbReference>
<protein>
    <submittedName>
        <fullName evidence="1">Uncharacterized protein</fullName>
    </submittedName>
</protein>
<accession>A0A7D9EC30</accession>
<dbReference type="InterPro" id="IPR052212">
    <property type="entry name" value="PH-like_domain"/>
</dbReference>
<evidence type="ECO:0000313" key="2">
    <source>
        <dbReference type="Proteomes" id="UP001152795"/>
    </source>
</evidence>
<dbReference type="EMBL" id="CACRXK020005033">
    <property type="protein sequence ID" value="CAB4004882.1"/>
    <property type="molecule type" value="Genomic_DNA"/>
</dbReference>
<dbReference type="OrthoDB" id="6020705at2759"/>
<gene>
    <name evidence="1" type="ORF">PACLA_8A076190</name>
</gene>
<dbReference type="SUPFAM" id="SSF50729">
    <property type="entry name" value="PH domain-like"/>
    <property type="match status" value="1"/>
</dbReference>